<keyword evidence="4" id="KW-0238">DNA-binding</keyword>
<sequence length="124" mass="14423">MVKIADRQWRYSRFPELPLFGRAARESRIESLHAERETLSERFATLSFDVQKTQRLHQSFSRFIGSHLAVAFDADPEAEIRKLNTRRASWNVRLQAMKVITSKVAFSLNRQKRASLPLTAFCRA</sequence>
<proteinExistence type="predicted"/>
<dbReference type="Pfam" id="PF16330">
    <property type="entry name" value="MukB_hinge"/>
    <property type="match status" value="1"/>
</dbReference>
<keyword evidence="1" id="KW-0963">Cytoplasm</keyword>
<keyword evidence="6" id="KW-0131">Cell cycle</keyword>
<name>A0A376F845_ENTAS</name>
<dbReference type="AlphaFoldDB" id="A0A376F845"/>
<reference evidence="6 7" key="1">
    <citation type="submission" date="2018-06" db="EMBL/GenBank/DDBJ databases">
        <authorList>
            <consortium name="Pathogen Informatics"/>
            <person name="Doyle S."/>
        </authorList>
    </citation>
    <scope>NUCLEOTIDE SEQUENCE [LARGE SCALE GENOMIC DNA]</scope>
    <source>
        <strain evidence="6 7">NCTC12123</strain>
    </source>
</reference>
<dbReference type="InterPro" id="IPR032520">
    <property type="entry name" value="MukB_hinge"/>
</dbReference>
<dbReference type="GO" id="GO:0007059">
    <property type="term" value="P:chromosome segregation"/>
    <property type="evidence" value="ECO:0007669"/>
    <property type="project" value="UniProtKB-KW"/>
</dbReference>
<organism evidence="6 7">
    <name type="scientific">Enterobacter asburiae</name>
    <dbReference type="NCBI Taxonomy" id="61645"/>
    <lineage>
        <taxon>Bacteria</taxon>
        <taxon>Pseudomonadati</taxon>
        <taxon>Pseudomonadota</taxon>
        <taxon>Gammaproteobacteria</taxon>
        <taxon>Enterobacterales</taxon>
        <taxon>Enterobacteriaceae</taxon>
        <taxon>Enterobacter</taxon>
        <taxon>Enterobacter cloacae complex</taxon>
    </lineage>
</organism>
<dbReference type="Proteomes" id="UP000255163">
    <property type="component" value="Unassembled WGS sequence"/>
</dbReference>
<dbReference type="InterPro" id="IPR050308">
    <property type="entry name" value="MukB/SMC"/>
</dbReference>
<evidence type="ECO:0000313" key="7">
    <source>
        <dbReference type="Proteomes" id="UP000255163"/>
    </source>
</evidence>
<protein>
    <submittedName>
        <fullName evidence="6">Cell division protein MukB</fullName>
    </submittedName>
</protein>
<gene>
    <name evidence="6" type="primary">mukB_4</name>
    <name evidence="6" type="ORF">NCTC12123_01035</name>
</gene>
<accession>A0A376F845</accession>
<keyword evidence="6" id="KW-0132">Cell division</keyword>
<evidence type="ECO:0000256" key="2">
    <source>
        <dbReference type="ARBA" id="ARBA00022829"/>
    </source>
</evidence>
<dbReference type="GO" id="GO:0051301">
    <property type="term" value="P:cell division"/>
    <property type="evidence" value="ECO:0007669"/>
    <property type="project" value="UniProtKB-KW"/>
</dbReference>
<dbReference type="GO" id="GO:0005737">
    <property type="term" value="C:cytoplasm"/>
    <property type="evidence" value="ECO:0007669"/>
    <property type="project" value="TreeGrafter"/>
</dbReference>
<feature type="domain" description="MukB hinge" evidence="5">
    <location>
        <begin position="2"/>
        <end position="52"/>
    </location>
</feature>
<keyword evidence="3" id="KW-0226">DNA condensation</keyword>
<dbReference type="PANTHER" id="PTHR42963">
    <property type="entry name" value="CHROMOSOME PARTITION PROTEIN MUKB"/>
    <property type="match status" value="1"/>
</dbReference>
<dbReference type="EMBL" id="UFYI01000007">
    <property type="protein sequence ID" value="STD18925.1"/>
    <property type="molecule type" value="Genomic_DNA"/>
</dbReference>
<dbReference type="GO" id="GO:0030261">
    <property type="term" value="P:chromosome condensation"/>
    <property type="evidence" value="ECO:0007669"/>
    <property type="project" value="UniProtKB-KW"/>
</dbReference>
<evidence type="ECO:0000256" key="3">
    <source>
        <dbReference type="ARBA" id="ARBA00023067"/>
    </source>
</evidence>
<evidence type="ECO:0000256" key="1">
    <source>
        <dbReference type="ARBA" id="ARBA00022490"/>
    </source>
</evidence>
<evidence type="ECO:0000259" key="5">
    <source>
        <dbReference type="Pfam" id="PF16330"/>
    </source>
</evidence>
<keyword evidence="2" id="KW-0159">Chromosome partition</keyword>
<evidence type="ECO:0000313" key="6">
    <source>
        <dbReference type="EMBL" id="STD18925.1"/>
    </source>
</evidence>
<dbReference type="Gene3D" id="1.20.58.850">
    <property type="match status" value="1"/>
</dbReference>
<dbReference type="GO" id="GO:0003677">
    <property type="term" value="F:DNA binding"/>
    <property type="evidence" value="ECO:0007669"/>
    <property type="project" value="UniProtKB-KW"/>
</dbReference>
<evidence type="ECO:0000256" key="4">
    <source>
        <dbReference type="ARBA" id="ARBA00023125"/>
    </source>
</evidence>
<dbReference type="PANTHER" id="PTHR42963:SF1">
    <property type="entry name" value="DUF4476 DOMAIN-CONTAINING PROTEIN"/>
    <property type="match status" value="1"/>
</dbReference>